<evidence type="ECO:0000313" key="6">
    <source>
        <dbReference type="Proteomes" id="UP000663844"/>
    </source>
</evidence>
<dbReference type="SUPFAM" id="SSF51735">
    <property type="entry name" value="NAD(P)-binding Rossmann-fold domains"/>
    <property type="match status" value="1"/>
</dbReference>
<gene>
    <name evidence="4" type="ORF">JYZ213_LOCUS33236</name>
    <name evidence="5" type="ORF">OXD698_LOCUS32083</name>
</gene>
<dbReference type="InterPro" id="IPR050259">
    <property type="entry name" value="SDR"/>
</dbReference>
<name>A0A819R8A1_9BILA</name>
<sequence>MSRNVLVTGAAKGIGQAIAFRLAKDGFNVAVNDIEIMSQELQDTQKAIEKLGQKSIAIIADVSNDKQVETMMKKVTKELGSLNIAVANAGIAQVKPFIELTTNDWDKMFAINMRGGVRGLTQGAAMELAKHKITVNAYCPGIVGTEMWNLIDEKLAKYENKKKGEVIEEYSNKLIALGRTSVPDDVANFVSYLASKDSDYMTGQSIMIDGGIEFS</sequence>
<dbReference type="Pfam" id="PF00106">
    <property type="entry name" value="adh_short"/>
    <property type="match status" value="1"/>
</dbReference>
<evidence type="ECO:0000256" key="3">
    <source>
        <dbReference type="ARBA" id="ARBA00048508"/>
    </source>
</evidence>
<dbReference type="PANTHER" id="PTHR42879">
    <property type="entry name" value="3-OXOACYL-(ACYL-CARRIER-PROTEIN) REDUCTASE"/>
    <property type="match status" value="1"/>
</dbReference>
<comment type="caution">
    <text evidence="5">The sequence shown here is derived from an EMBL/GenBank/DDBJ whole genome shotgun (WGS) entry which is preliminary data.</text>
</comment>
<dbReference type="InterPro" id="IPR036291">
    <property type="entry name" value="NAD(P)-bd_dom_sf"/>
</dbReference>
<dbReference type="Proteomes" id="UP000663845">
    <property type="component" value="Unassembled WGS sequence"/>
</dbReference>
<dbReference type="Proteomes" id="UP000663844">
    <property type="component" value="Unassembled WGS sequence"/>
</dbReference>
<dbReference type="EMBL" id="CAJNOG010000621">
    <property type="protein sequence ID" value="CAF1317938.1"/>
    <property type="molecule type" value="Genomic_DNA"/>
</dbReference>
<dbReference type="Gene3D" id="3.40.50.720">
    <property type="entry name" value="NAD(P)-binding Rossmann-like Domain"/>
    <property type="match status" value="2"/>
</dbReference>
<dbReference type="PRINTS" id="PR00081">
    <property type="entry name" value="GDHRDH"/>
</dbReference>
<proteinExistence type="inferred from homology"/>
<organism evidence="5 6">
    <name type="scientific">Adineta steineri</name>
    <dbReference type="NCBI Taxonomy" id="433720"/>
    <lineage>
        <taxon>Eukaryota</taxon>
        <taxon>Metazoa</taxon>
        <taxon>Spiralia</taxon>
        <taxon>Gnathifera</taxon>
        <taxon>Rotifera</taxon>
        <taxon>Eurotatoria</taxon>
        <taxon>Bdelloidea</taxon>
        <taxon>Adinetida</taxon>
        <taxon>Adinetidae</taxon>
        <taxon>Adineta</taxon>
    </lineage>
</organism>
<dbReference type="InterPro" id="IPR002347">
    <property type="entry name" value="SDR_fam"/>
</dbReference>
<dbReference type="PANTHER" id="PTHR42879:SF2">
    <property type="entry name" value="3-OXOACYL-[ACYL-CARRIER-PROTEIN] REDUCTASE FABG"/>
    <property type="match status" value="1"/>
</dbReference>
<dbReference type="AlphaFoldDB" id="A0A819R8A1"/>
<evidence type="ECO:0000313" key="4">
    <source>
        <dbReference type="EMBL" id="CAF1317938.1"/>
    </source>
</evidence>
<protein>
    <recommendedName>
        <fullName evidence="2">3-oxoacyl-[acyl-carrier-protein] reductase</fullName>
        <ecNumber evidence="2">1.1.1.100</ecNumber>
    </recommendedName>
</protein>
<evidence type="ECO:0000256" key="2">
    <source>
        <dbReference type="ARBA" id="ARBA00012948"/>
    </source>
</evidence>
<accession>A0A819R8A1</accession>
<dbReference type="GO" id="GO:0004316">
    <property type="term" value="F:3-oxoacyl-[acyl-carrier-protein] reductase (NADPH) activity"/>
    <property type="evidence" value="ECO:0007669"/>
    <property type="project" value="UniProtKB-EC"/>
</dbReference>
<dbReference type="EMBL" id="CAJOAZ010004095">
    <property type="protein sequence ID" value="CAF4043761.1"/>
    <property type="molecule type" value="Genomic_DNA"/>
</dbReference>
<comment type="similarity">
    <text evidence="1">Belongs to the short-chain dehydrogenases/reductases (SDR) family.</text>
</comment>
<comment type="catalytic activity">
    <reaction evidence="3">
        <text>a (3R)-hydroxyacyl-[ACP] + NADP(+) = a 3-oxoacyl-[ACP] + NADPH + H(+)</text>
        <dbReference type="Rhea" id="RHEA:17397"/>
        <dbReference type="Rhea" id="RHEA-COMP:9916"/>
        <dbReference type="Rhea" id="RHEA-COMP:9945"/>
        <dbReference type="ChEBI" id="CHEBI:15378"/>
        <dbReference type="ChEBI" id="CHEBI:57783"/>
        <dbReference type="ChEBI" id="CHEBI:58349"/>
        <dbReference type="ChEBI" id="CHEBI:78776"/>
        <dbReference type="ChEBI" id="CHEBI:78827"/>
        <dbReference type="EC" id="1.1.1.100"/>
    </reaction>
</comment>
<evidence type="ECO:0000256" key="1">
    <source>
        <dbReference type="ARBA" id="ARBA00006484"/>
    </source>
</evidence>
<reference evidence="5" key="1">
    <citation type="submission" date="2021-02" db="EMBL/GenBank/DDBJ databases">
        <authorList>
            <person name="Nowell W R."/>
        </authorList>
    </citation>
    <scope>NUCLEOTIDE SEQUENCE</scope>
</reference>
<evidence type="ECO:0000313" key="5">
    <source>
        <dbReference type="EMBL" id="CAF4043761.1"/>
    </source>
</evidence>
<dbReference type="EC" id="1.1.1.100" evidence="2"/>